<feature type="domain" description="Peptidase S9 prolyl oligopeptidase catalytic" evidence="2">
    <location>
        <begin position="96"/>
        <end position="245"/>
    </location>
</feature>
<reference evidence="3 4" key="1">
    <citation type="submission" date="2022-07" db="EMBL/GenBank/DDBJ databases">
        <title>Fecal culturing of patients with breast cancer.</title>
        <authorList>
            <person name="Teng N.M.Y."/>
            <person name="Kiu R."/>
            <person name="Evans R."/>
            <person name="Baker D.J."/>
            <person name="Zenner C."/>
            <person name="Robinson S.D."/>
            <person name="Hall L.J."/>
        </authorList>
    </citation>
    <scope>NUCLEOTIDE SEQUENCE [LARGE SCALE GENOMIC DNA]</scope>
    <source>
        <strain evidence="3 4">LH1063</strain>
    </source>
</reference>
<dbReference type="SUPFAM" id="SSF53474">
    <property type="entry name" value="alpha/beta-Hydrolases"/>
    <property type="match status" value="1"/>
</dbReference>
<sequence>MHKYIELQVWPDGAPNNNGITGEEENPVSGCIANISTATLLVYPAPDPNGKAIIMCPGGGLTKISISHEGHEMAEWFTSRGITFAILKYRLPNGHGDILLSDILQSLRILGDNKQKWNIRKIGVMGASIGGYIASSAAVFFTPDTRPDFQILLYPVISMDKCITHLNSRKQILGDAPSEEIVRAYSTDLHVTEETPPAFITAASDDPVVSPENSICYYDALLWNKIPASMHIYPTGGHGFGFKDTFPYKQELLCELGKWLSNIE</sequence>
<dbReference type="Proteomes" id="UP001205603">
    <property type="component" value="Unassembled WGS sequence"/>
</dbReference>
<proteinExistence type="predicted"/>
<dbReference type="PANTHER" id="PTHR48081:SF6">
    <property type="entry name" value="PEPTIDASE S9 PROLYL OLIGOPEPTIDASE CATALYTIC DOMAIN-CONTAINING PROTEIN"/>
    <property type="match status" value="1"/>
</dbReference>
<comment type="caution">
    <text evidence="3">The sequence shown here is derived from an EMBL/GenBank/DDBJ whole genome shotgun (WGS) entry which is preliminary data.</text>
</comment>
<gene>
    <name evidence="3" type="ORF">NMU02_10460</name>
</gene>
<keyword evidence="1 3" id="KW-0378">Hydrolase</keyword>
<dbReference type="GO" id="GO:0016787">
    <property type="term" value="F:hydrolase activity"/>
    <property type="evidence" value="ECO:0007669"/>
    <property type="project" value="UniProtKB-KW"/>
</dbReference>
<evidence type="ECO:0000259" key="2">
    <source>
        <dbReference type="Pfam" id="PF00326"/>
    </source>
</evidence>
<accession>A0ABT1MIS2</accession>
<dbReference type="RefSeq" id="WP_255027830.1">
    <property type="nucleotide sequence ID" value="NZ_JANDHW010000010.1"/>
</dbReference>
<evidence type="ECO:0000313" key="3">
    <source>
        <dbReference type="EMBL" id="MCP9612513.1"/>
    </source>
</evidence>
<organism evidence="3 4">
    <name type="scientific">Coprobacter tertius</name>
    <dbReference type="NCBI Taxonomy" id="2944915"/>
    <lineage>
        <taxon>Bacteria</taxon>
        <taxon>Pseudomonadati</taxon>
        <taxon>Bacteroidota</taxon>
        <taxon>Bacteroidia</taxon>
        <taxon>Bacteroidales</taxon>
        <taxon>Barnesiellaceae</taxon>
        <taxon>Coprobacter</taxon>
    </lineage>
</organism>
<dbReference type="PANTHER" id="PTHR48081">
    <property type="entry name" value="AB HYDROLASE SUPERFAMILY PROTEIN C4A8.06C"/>
    <property type="match status" value="1"/>
</dbReference>
<dbReference type="InterPro" id="IPR029058">
    <property type="entry name" value="AB_hydrolase_fold"/>
</dbReference>
<dbReference type="InterPro" id="IPR001375">
    <property type="entry name" value="Peptidase_S9_cat"/>
</dbReference>
<dbReference type="Pfam" id="PF00326">
    <property type="entry name" value="Peptidase_S9"/>
    <property type="match status" value="1"/>
</dbReference>
<evidence type="ECO:0000313" key="4">
    <source>
        <dbReference type="Proteomes" id="UP001205603"/>
    </source>
</evidence>
<dbReference type="EMBL" id="JANDHW010000010">
    <property type="protein sequence ID" value="MCP9612513.1"/>
    <property type="molecule type" value="Genomic_DNA"/>
</dbReference>
<evidence type="ECO:0000256" key="1">
    <source>
        <dbReference type="ARBA" id="ARBA00022801"/>
    </source>
</evidence>
<keyword evidence="4" id="KW-1185">Reference proteome</keyword>
<dbReference type="Gene3D" id="3.40.50.1820">
    <property type="entry name" value="alpha/beta hydrolase"/>
    <property type="match status" value="1"/>
</dbReference>
<protein>
    <submittedName>
        <fullName evidence="3">Alpha/beta hydrolase</fullName>
    </submittedName>
</protein>
<name>A0ABT1MIS2_9BACT</name>
<dbReference type="InterPro" id="IPR050300">
    <property type="entry name" value="GDXG_lipolytic_enzyme"/>
</dbReference>